<reference evidence="3 4" key="1">
    <citation type="journal article" date="2015" name="Nature">
        <title>rRNA introns, odd ribosomes, and small enigmatic genomes across a large radiation of phyla.</title>
        <authorList>
            <person name="Brown C.T."/>
            <person name="Hug L.A."/>
            <person name="Thomas B.C."/>
            <person name="Sharon I."/>
            <person name="Castelle C.J."/>
            <person name="Singh A."/>
            <person name="Wilkins M.J."/>
            <person name="Williams K.H."/>
            <person name="Banfield J.F."/>
        </authorList>
    </citation>
    <scope>NUCLEOTIDE SEQUENCE [LARGE SCALE GENOMIC DNA]</scope>
</reference>
<comment type="caution">
    <text evidence="3">The sequence shown here is derived from an EMBL/GenBank/DDBJ whole genome shotgun (WGS) entry which is preliminary data.</text>
</comment>
<name>A0A0G0ZUN5_9BACT</name>
<evidence type="ECO:0000256" key="1">
    <source>
        <dbReference type="SAM" id="MobiDB-lite"/>
    </source>
</evidence>
<keyword evidence="2" id="KW-1133">Transmembrane helix</keyword>
<proteinExistence type="predicted"/>
<dbReference type="Proteomes" id="UP000034256">
    <property type="component" value="Unassembled WGS sequence"/>
</dbReference>
<feature type="transmembrane region" description="Helical" evidence="2">
    <location>
        <begin position="33"/>
        <end position="53"/>
    </location>
</feature>
<keyword evidence="2" id="KW-0812">Transmembrane</keyword>
<evidence type="ECO:0000256" key="2">
    <source>
        <dbReference type="SAM" id="Phobius"/>
    </source>
</evidence>
<accession>A0A0G0ZUN5</accession>
<protein>
    <submittedName>
        <fullName evidence="3">Uncharacterized protein</fullName>
    </submittedName>
</protein>
<sequence length="304" mass="32363">MNNFFQNKFFITFLILAIAIYGFSTKMAQASGVFNFLTFVFSIVITTVLWSVGVPIPPLWSLVGMSSLGASIGIGQAICLLGADNSYWSGCSGGNIGGVAIIAPTLIPSIAGECRVGLVLPSFYEPWSGQSIGTASAITLGSKLFEPITYTNYLSNEVNKLGGEYKDLPLSDVSLSGNVFAGSFTIEYNVSTSTKTIVPKTIATNSLKTMSQFRQSYGDIILKGTFSALQQSPGPGGPPGSEQTYSSTSTPEQFIKFPAQRQNNPISDNQLRFFFGGQSEGLIFKTADFLGFSDNSTAVGRIGV</sequence>
<dbReference type="EMBL" id="LCCF01000001">
    <property type="protein sequence ID" value="KKS25696.1"/>
    <property type="molecule type" value="Genomic_DNA"/>
</dbReference>
<gene>
    <name evidence="3" type="ORF">UU85_C0001G0126</name>
</gene>
<dbReference type="AlphaFoldDB" id="A0A0G0ZUN5"/>
<feature type="compositionally biased region" description="Polar residues" evidence="1">
    <location>
        <begin position="241"/>
        <end position="250"/>
    </location>
</feature>
<feature type="transmembrane region" description="Helical" evidence="2">
    <location>
        <begin position="59"/>
        <end position="83"/>
    </location>
</feature>
<organism evidence="3 4">
    <name type="scientific">Candidatus Wolfebacteria bacterium GW2011_GWA2_42_10</name>
    <dbReference type="NCBI Taxonomy" id="1619004"/>
    <lineage>
        <taxon>Bacteria</taxon>
        <taxon>Candidatus Wolfeibacteriota</taxon>
    </lineage>
</organism>
<evidence type="ECO:0000313" key="4">
    <source>
        <dbReference type="Proteomes" id="UP000034256"/>
    </source>
</evidence>
<keyword evidence="2" id="KW-0472">Membrane</keyword>
<feature type="region of interest" description="Disordered" evidence="1">
    <location>
        <begin position="229"/>
        <end position="250"/>
    </location>
</feature>
<feature type="transmembrane region" description="Helical" evidence="2">
    <location>
        <begin position="6"/>
        <end position="24"/>
    </location>
</feature>
<evidence type="ECO:0000313" key="3">
    <source>
        <dbReference type="EMBL" id="KKS25696.1"/>
    </source>
</evidence>